<dbReference type="PROSITE" id="PS51101">
    <property type="entry name" value="PTS_EIIB_TYPE_4"/>
    <property type="match status" value="1"/>
</dbReference>
<feature type="domain" description="PTS EIIB type-4" evidence="8">
    <location>
        <begin position="1"/>
        <end position="159"/>
    </location>
</feature>
<keyword evidence="6" id="KW-0598">Phosphotransferase system</keyword>
<keyword evidence="7" id="KW-0418">Kinase</keyword>
<dbReference type="Pfam" id="PF03830">
    <property type="entry name" value="PTSIIB_sorb"/>
    <property type="match status" value="1"/>
</dbReference>
<name>A0A412G356_9FIRM</name>
<dbReference type="GeneID" id="83015244"/>
<evidence type="ECO:0000256" key="7">
    <source>
        <dbReference type="ARBA" id="ARBA00022777"/>
    </source>
</evidence>
<dbReference type="Gene3D" id="3.40.35.10">
    <property type="entry name" value="Phosphotransferase system, sorbose subfamily IIB component"/>
    <property type="match status" value="1"/>
</dbReference>
<keyword evidence="5" id="KW-0808">Transferase</keyword>
<evidence type="ECO:0000259" key="8">
    <source>
        <dbReference type="PROSITE" id="PS51101"/>
    </source>
</evidence>
<comment type="caution">
    <text evidence="9">The sequence shown here is derived from an EMBL/GenBank/DDBJ whole genome shotgun (WGS) entry which is preliminary data.</text>
</comment>
<organism evidence="9 10">
    <name type="scientific">Holdemania filiformis</name>
    <dbReference type="NCBI Taxonomy" id="61171"/>
    <lineage>
        <taxon>Bacteria</taxon>
        <taxon>Bacillati</taxon>
        <taxon>Bacillota</taxon>
        <taxon>Erysipelotrichia</taxon>
        <taxon>Erysipelotrichales</taxon>
        <taxon>Erysipelotrichaceae</taxon>
        <taxon>Holdemania</taxon>
    </lineage>
</organism>
<dbReference type="SUPFAM" id="SSF52728">
    <property type="entry name" value="PTS IIb component"/>
    <property type="match status" value="1"/>
</dbReference>
<comment type="subcellular location">
    <subcellularLocation>
        <location evidence="1">Cytoplasm</location>
    </subcellularLocation>
</comment>
<dbReference type="GO" id="GO:0009401">
    <property type="term" value="P:phosphoenolpyruvate-dependent sugar phosphotransferase system"/>
    <property type="evidence" value="ECO:0007669"/>
    <property type="project" value="UniProtKB-KW"/>
</dbReference>
<dbReference type="GO" id="GO:0005737">
    <property type="term" value="C:cytoplasm"/>
    <property type="evidence" value="ECO:0007669"/>
    <property type="project" value="UniProtKB-SubCell"/>
</dbReference>
<evidence type="ECO:0000256" key="4">
    <source>
        <dbReference type="ARBA" id="ARBA00022597"/>
    </source>
</evidence>
<dbReference type="EMBL" id="QRUP01000007">
    <property type="protein sequence ID" value="RGR74919.1"/>
    <property type="molecule type" value="Genomic_DNA"/>
</dbReference>
<dbReference type="Proteomes" id="UP000284178">
    <property type="component" value="Unassembled WGS sequence"/>
</dbReference>
<keyword evidence="4" id="KW-0762">Sugar transport</keyword>
<dbReference type="InterPro" id="IPR004720">
    <property type="entry name" value="PTS_IIB_sorbose-sp"/>
</dbReference>
<dbReference type="GO" id="GO:0016301">
    <property type="term" value="F:kinase activity"/>
    <property type="evidence" value="ECO:0007669"/>
    <property type="project" value="UniProtKB-KW"/>
</dbReference>
<dbReference type="RefSeq" id="WP_006057890.1">
    <property type="nucleotide sequence ID" value="NZ_CABJCV010000007.1"/>
</dbReference>
<accession>A0A412G356</accession>
<keyword evidence="2" id="KW-0813">Transport</keyword>
<evidence type="ECO:0000256" key="3">
    <source>
        <dbReference type="ARBA" id="ARBA00022490"/>
    </source>
</evidence>
<evidence type="ECO:0000313" key="9">
    <source>
        <dbReference type="EMBL" id="RGR74919.1"/>
    </source>
</evidence>
<dbReference type="AlphaFoldDB" id="A0A412G356"/>
<protein>
    <submittedName>
        <fullName evidence="9">PTS mannose/fructose/sorbose transporter subunit IIB</fullName>
    </submittedName>
</protein>
<sequence>MIKLLRVDDRLIHGAVGFSWTKQLSINMIILANDAIAKDDFQKMTLDIAKPRGTKLVCESVEKAKALIRTHLKSSTNVMVITNNIPDAADILTSIPEIGSLNLGGIRKNAETKENLIGAIAVSQKDIELCNKLVSDGFEVELRLIPDGKKTYFKDYKLQ</sequence>
<evidence type="ECO:0000256" key="6">
    <source>
        <dbReference type="ARBA" id="ARBA00022683"/>
    </source>
</evidence>
<dbReference type="InterPro" id="IPR036667">
    <property type="entry name" value="PTS_IIB_sorbose-sp_sf"/>
</dbReference>
<reference evidence="9 10" key="1">
    <citation type="submission" date="2018-08" db="EMBL/GenBank/DDBJ databases">
        <title>A genome reference for cultivated species of the human gut microbiota.</title>
        <authorList>
            <person name="Zou Y."/>
            <person name="Xue W."/>
            <person name="Luo G."/>
        </authorList>
    </citation>
    <scope>NUCLEOTIDE SEQUENCE [LARGE SCALE GENOMIC DNA]</scope>
    <source>
        <strain evidence="9 10">AF24-29</strain>
    </source>
</reference>
<evidence type="ECO:0000256" key="2">
    <source>
        <dbReference type="ARBA" id="ARBA00022448"/>
    </source>
</evidence>
<dbReference type="GO" id="GO:0008982">
    <property type="term" value="F:protein-N(PI)-phosphohistidine-sugar phosphotransferase activity"/>
    <property type="evidence" value="ECO:0007669"/>
    <property type="project" value="InterPro"/>
</dbReference>
<keyword evidence="10" id="KW-1185">Reference proteome</keyword>
<gene>
    <name evidence="9" type="ORF">DWY25_07470</name>
</gene>
<keyword evidence="3" id="KW-0963">Cytoplasm</keyword>
<evidence type="ECO:0000256" key="1">
    <source>
        <dbReference type="ARBA" id="ARBA00004496"/>
    </source>
</evidence>
<evidence type="ECO:0000256" key="5">
    <source>
        <dbReference type="ARBA" id="ARBA00022679"/>
    </source>
</evidence>
<evidence type="ECO:0000313" key="10">
    <source>
        <dbReference type="Proteomes" id="UP000284178"/>
    </source>
</evidence>
<proteinExistence type="predicted"/>